<dbReference type="AlphaFoldDB" id="A0A1H3K409"/>
<evidence type="ECO:0000313" key="2">
    <source>
        <dbReference type="EMBL" id="SDY46485.1"/>
    </source>
</evidence>
<evidence type="ECO:0000313" key="3">
    <source>
        <dbReference type="Proteomes" id="UP000199515"/>
    </source>
</evidence>
<keyword evidence="1" id="KW-1133">Transmembrane helix</keyword>
<evidence type="ECO:0000256" key="1">
    <source>
        <dbReference type="SAM" id="Phobius"/>
    </source>
</evidence>
<feature type="transmembrane region" description="Helical" evidence="1">
    <location>
        <begin position="109"/>
        <end position="134"/>
    </location>
</feature>
<gene>
    <name evidence="2" type="ORF">SAMN05421504_105635</name>
</gene>
<name>A0A1H3K409_9PSEU</name>
<dbReference type="OrthoDB" id="4546454at2"/>
<reference evidence="2 3" key="1">
    <citation type="submission" date="2016-10" db="EMBL/GenBank/DDBJ databases">
        <authorList>
            <person name="de Groot N.N."/>
        </authorList>
    </citation>
    <scope>NUCLEOTIDE SEQUENCE [LARGE SCALE GENOMIC DNA]</scope>
    <source>
        <strain evidence="2 3">CPCC 202699</strain>
    </source>
</reference>
<sequence length="200" mass="21391">MNIACPQCAQVDQVQSVPAVHQGGSVTHSVVGGAIPVSYGDGNVTYLQGNYRGTSMSALARELDPTPPLRGGGCFLALAMVLLIPAVFMTIIGFLVLGDHHPEMAESPIISTITVFAPAGLLLAMVALFAGLYGTRVKKNRHLRQGTPESRELWAGAWYCHRCGGVFLPEQTRHAVPARQLMSPSTFRSYVWRAGGYPAA</sequence>
<dbReference type="EMBL" id="FNON01000005">
    <property type="protein sequence ID" value="SDY46485.1"/>
    <property type="molecule type" value="Genomic_DNA"/>
</dbReference>
<dbReference type="RefSeq" id="WP_091292979.1">
    <property type="nucleotide sequence ID" value="NZ_FNON01000005.1"/>
</dbReference>
<keyword evidence="3" id="KW-1185">Reference proteome</keyword>
<dbReference type="Proteomes" id="UP000199515">
    <property type="component" value="Unassembled WGS sequence"/>
</dbReference>
<feature type="transmembrane region" description="Helical" evidence="1">
    <location>
        <begin position="75"/>
        <end position="97"/>
    </location>
</feature>
<proteinExistence type="predicted"/>
<keyword evidence="1" id="KW-0472">Membrane</keyword>
<keyword evidence="1" id="KW-0812">Transmembrane</keyword>
<protein>
    <submittedName>
        <fullName evidence="2">Uncharacterized protein</fullName>
    </submittedName>
</protein>
<accession>A0A1H3K409</accession>
<organism evidence="2 3">
    <name type="scientific">Amycolatopsis xylanica</name>
    <dbReference type="NCBI Taxonomy" id="589385"/>
    <lineage>
        <taxon>Bacteria</taxon>
        <taxon>Bacillati</taxon>
        <taxon>Actinomycetota</taxon>
        <taxon>Actinomycetes</taxon>
        <taxon>Pseudonocardiales</taxon>
        <taxon>Pseudonocardiaceae</taxon>
        <taxon>Amycolatopsis</taxon>
    </lineage>
</organism>
<dbReference type="STRING" id="589385.SAMN05421504_105635"/>